<evidence type="ECO:0000259" key="5">
    <source>
        <dbReference type="PROSITE" id="PS50931"/>
    </source>
</evidence>
<keyword evidence="4" id="KW-0804">Transcription</keyword>
<evidence type="ECO:0000313" key="7">
    <source>
        <dbReference type="Proteomes" id="UP000302163"/>
    </source>
</evidence>
<protein>
    <submittedName>
        <fullName evidence="6">LysR family transcriptional regulator</fullName>
    </submittedName>
</protein>
<dbReference type="AlphaFoldDB" id="A0A4P8YI65"/>
<evidence type="ECO:0000256" key="1">
    <source>
        <dbReference type="ARBA" id="ARBA00009437"/>
    </source>
</evidence>
<dbReference type="RefSeq" id="WP_138095419.1">
    <property type="nucleotide sequence ID" value="NZ_CP040428.1"/>
</dbReference>
<reference evidence="6 7" key="1">
    <citation type="submission" date="2019-05" db="EMBL/GenBank/DDBJ databases">
        <title>Complete genome sequence of Izhakiella calystegiae KSNA2, an endophyte isolated from beach morning glory (Calystegia soldanella).</title>
        <authorList>
            <person name="Jiang L."/>
            <person name="Jeong J.C."/>
            <person name="Kim C.Y."/>
            <person name="Kim D.H."/>
            <person name="Kim S.W."/>
            <person name="Lee j."/>
        </authorList>
    </citation>
    <scope>NUCLEOTIDE SEQUENCE [LARGE SCALE GENOMIC DNA]</scope>
    <source>
        <strain evidence="6 7">KSNA2</strain>
    </source>
</reference>
<keyword evidence="3" id="KW-0238">DNA-binding</keyword>
<comment type="similarity">
    <text evidence="1">Belongs to the LysR transcriptional regulatory family.</text>
</comment>
<evidence type="ECO:0000313" key="6">
    <source>
        <dbReference type="EMBL" id="QCT19536.1"/>
    </source>
</evidence>
<dbReference type="PANTHER" id="PTHR30346">
    <property type="entry name" value="TRANSCRIPTIONAL DUAL REGULATOR HCAR-RELATED"/>
    <property type="match status" value="1"/>
</dbReference>
<dbReference type="InterPro" id="IPR036388">
    <property type="entry name" value="WH-like_DNA-bd_sf"/>
</dbReference>
<sequence length="303" mass="32798">MISERQLSQFIAVAEELHFGRAALRLNMAQPPLSQAIKRLEAAIGVPLFIRDKHSVTLTPAGKVFLDEARELQSRSRMAVEAARRAGDGYTGKIVVGFVGSVSYELVPGILSRFRNKYPSIHIDLREQTSAEQLESLRSGCIDVGVLRLPLSNTSDIDIQTVATEKLMIALPEHHSLAGKPSVALKDLSQEKFMNFPADKVPHLHSKLIMACDEAGFSPNVVTEAWQITSILSLVSSGMGVALLPAQARSSHYPGVIFRQIAVPSIHLELKIAVACRKDDASVGVSAMVSVINEAGEALSRAT</sequence>
<dbReference type="GO" id="GO:0003677">
    <property type="term" value="F:DNA binding"/>
    <property type="evidence" value="ECO:0007669"/>
    <property type="project" value="UniProtKB-KW"/>
</dbReference>
<dbReference type="GO" id="GO:0003700">
    <property type="term" value="F:DNA-binding transcription factor activity"/>
    <property type="evidence" value="ECO:0007669"/>
    <property type="project" value="InterPro"/>
</dbReference>
<dbReference type="Pfam" id="PF03466">
    <property type="entry name" value="LysR_substrate"/>
    <property type="match status" value="1"/>
</dbReference>
<feature type="domain" description="HTH lysR-type" evidence="5">
    <location>
        <begin position="2"/>
        <end position="59"/>
    </location>
</feature>
<dbReference type="Gene3D" id="3.40.190.10">
    <property type="entry name" value="Periplasmic binding protein-like II"/>
    <property type="match status" value="2"/>
</dbReference>
<proteinExistence type="inferred from homology"/>
<dbReference type="InterPro" id="IPR036390">
    <property type="entry name" value="WH_DNA-bd_sf"/>
</dbReference>
<name>A0A4P8YI65_9ENTR</name>
<keyword evidence="7" id="KW-1185">Reference proteome</keyword>
<gene>
    <name evidence="6" type="ORF">FEM41_07655</name>
</gene>
<dbReference type="Pfam" id="PF00126">
    <property type="entry name" value="HTH_1"/>
    <property type="match status" value="1"/>
</dbReference>
<dbReference type="PANTHER" id="PTHR30346:SF0">
    <property type="entry name" value="HCA OPERON TRANSCRIPTIONAL ACTIVATOR HCAR"/>
    <property type="match status" value="1"/>
</dbReference>
<dbReference type="PRINTS" id="PR00039">
    <property type="entry name" value="HTHLYSR"/>
</dbReference>
<accession>A0A4P8YI65</accession>
<dbReference type="Gene3D" id="1.10.10.10">
    <property type="entry name" value="Winged helix-like DNA-binding domain superfamily/Winged helix DNA-binding domain"/>
    <property type="match status" value="1"/>
</dbReference>
<dbReference type="FunFam" id="1.10.10.10:FF:000001">
    <property type="entry name" value="LysR family transcriptional regulator"/>
    <property type="match status" value="1"/>
</dbReference>
<evidence type="ECO:0000256" key="3">
    <source>
        <dbReference type="ARBA" id="ARBA00023125"/>
    </source>
</evidence>
<dbReference type="InterPro" id="IPR005119">
    <property type="entry name" value="LysR_subst-bd"/>
</dbReference>
<dbReference type="CDD" id="cd08414">
    <property type="entry name" value="PBP2_LTTR_aromatics_like"/>
    <property type="match status" value="1"/>
</dbReference>
<dbReference type="KEGG" id="izh:FEM41_07655"/>
<keyword evidence="2" id="KW-0805">Transcription regulation</keyword>
<evidence type="ECO:0000256" key="2">
    <source>
        <dbReference type="ARBA" id="ARBA00023015"/>
    </source>
</evidence>
<dbReference type="EMBL" id="CP040428">
    <property type="protein sequence ID" value="QCT19536.1"/>
    <property type="molecule type" value="Genomic_DNA"/>
</dbReference>
<dbReference type="Proteomes" id="UP000302163">
    <property type="component" value="Chromosome"/>
</dbReference>
<evidence type="ECO:0000256" key="4">
    <source>
        <dbReference type="ARBA" id="ARBA00023163"/>
    </source>
</evidence>
<organism evidence="6 7">
    <name type="scientific">Jejubacter calystegiae</name>
    <dbReference type="NCBI Taxonomy" id="2579935"/>
    <lineage>
        <taxon>Bacteria</taxon>
        <taxon>Pseudomonadati</taxon>
        <taxon>Pseudomonadota</taxon>
        <taxon>Gammaproteobacteria</taxon>
        <taxon>Enterobacterales</taxon>
        <taxon>Enterobacteriaceae</taxon>
        <taxon>Jejubacter</taxon>
    </lineage>
</organism>
<dbReference type="PROSITE" id="PS50931">
    <property type="entry name" value="HTH_LYSR"/>
    <property type="match status" value="1"/>
</dbReference>
<dbReference type="InterPro" id="IPR000847">
    <property type="entry name" value="LysR_HTH_N"/>
</dbReference>
<dbReference type="OrthoDB" id="8850588at2"/>
<dbReference type="SUPFAM" id="SSF53850">
    <property type="entry name" value="Periplasmic binding protein-like II"/>
    <property type="match status" value="1"/>
</dbReference>
<dbReference type="GO" id="GO:0032993">
    <property type="term" value="C:protein-DNA complex"/>
    <property type="evidence" value="ECO:0007669"/>
    <property type="project" value="TreeGrafter"/>
</dbReference>
<dbReference type="SUPFAM" id="SSF46785">
    <property type="entry name" value="Winged helix' DNA-binding domain"/>
    <property type="match status" value="1"/>
</dbReference>